<organism evidence="1">
    <name type="scientific">marine metagenome</name>
    <dbReference type="NCBI Taxonomy" id="408172"/>
    <lineage>
        <taxon>unclassified sequences</taxon>
        <taxon>metagenomes</taxon>
        <taxon>ecological metagenomes</taxon>
    </lineage>
</organism>
<evidence type="ECO:0008006" key="2">
    <source>
        <dbReference type="Google" id="ProtNLM"/>
    </source>
</evidence>
<dbReference type="AlphaFoldDB" id="A0A382E6R7"/>
<sequence length="258" mass="28692">MKISIFVTLMFLSVLLFSNFSSGAEAIKIDFEDGKTDAWKFIDDETAKPEGPSKWEIRDGKLDGKSLYQGSNIWGNKPPSKGTGKEDSCLLGTYAIYQGKDFTDFTMEMDVFAADNDGMGIVWGFTGQDKHHRVIMINDKWPSPALDKVGGPFMKLQQRVGPEEPWYKIIEVVKDDYKPYAEGKRLHWTLNVINGEAKFKREDGLSISATVGRTTGKVGIQLYAQQADFDNIVITPSTVAVDARGKLATAWSSIKSSQ</sequence>
<gene>
    <name evidence="1" type="ORF">METZ01_LOCUS198535</name>
</gene>
<proteinExistence type="predicted"/>
<reference evidence="1" key="1">
    <citation type="submission" date="2018-05" db="EMBL/GenBank/DDBJ databases">
        <authorList>
            <person name="Lanie J.A."/>
            <person name="Ng W.-L."/>
            <person name="Kazmierczak K.M."/>
            <person name="Andrzejewski T.M."/>
            <person name="Davidsen T.M."/>
            <person name="Wayne K.J."/>
            <person name="Tettelin H."/>
            <person name="Glass J.I."/>
            <person name="Rusch D."/>
            <person name="Podicherti R."/>
            <person name="Tsui H.-C.T."/>
            <person name="Winkler M.E."/>
        </authorList>
    </citation>
    <scope>NUCLEOTIDE SEQUENCE</scope>
</reference>
<accession>A0A382E6R7</accession>
<protein>
    <recommendedName>
        <fullName evidence="2">3-keto-disaccharide hydrolase domain-containing protein</fullName>
    </recommendedName>
</protein>
<dbReference type="Gene3D" id="2.60.120.560">
    <property type="entry name" value="Exo-inulinase, domain 1"/>
    <property type="match status" value="1"/>
</dbReference>
<evidence type="ECO:0000313" key="1">
    <source>
        <dbReference type="EMBL" id="SVB45681.1"/>
    </source>
</evidence>
<dbReference type="EMBL" id="UINC01042696">
    <property type="protein sequence ID" value="SVB45681.1"/>
    <property type="molecule type" value="Genomic_DNA"/>
</dbReference>
<name>A0A382E6R7_9ZZZZ</name>